<dbReference type="CDD" id="cd03586">
    <property type="entry name" value="PolY_Pol_IV_kappa"/>
    <property type="match status" value="1"/>
</dbReference>
<dbReference type="Pfam" id="PF11798">
    <property type="entry name" value="IMS_HHH"/>
    <property type="match status" value="1"/>
</dbReference>
<evidence type="ECO:0000256" key="2">
    <source>
        <dbReference type="ARBA" id="ARBA00025589"/>
    </source>
</evidence>
<dbReference type="Gene3D" id="3.30.1490.100">
    <property type="entry name" value="DNA polymerase, Y-family, little finger domain"/>
    <property type="match status" value="1"/>
</dbReference>
<keyword evidence="7" id="KW-1185">Reference proteome</keyword>
<comment type="subunit">
    <text evidence="4">Monomer.</text>
</comment>
<keyword evidence="4" id="KW-0479">Metal-binding</keyword>
<reference evidence="7" key="1">
    <citation type="journal article" date="2019" name="Int. J. Syst. Evol. Microbiol.">
        <title>The Global Catalogue of Microorganisms (GCM) 10K type strain sequencing project: providing services to taxonomists for standard genome sequencing and annotation.</title>
        <authorList>
            <consortium name="The Broad Institute Genomics Platform"/>
            <consortium name="The Broad Institute Genome Sequencing Center for Infectious Disease"/>
            <person name="Wu L."/>
            <person name="Ma J."/>
        </authorList>
    </citation>
    <scope>NUCLEOTIDE SEQUENCE [LARGE SCALE GENOMIC DNA]</scope>
    <source>
        <strain evidence="7">JCM 19015</strain>
    </source>
</reference>
<keyword evidence="4" id="KW-0234">DNA repair</keyword>
<feature type="domain" description="UmuC" evidence="5">
    <location>
        <begin position="24"/>
        <end position="204"/>
    </location>
</feature>
<dbReference type="Gene3D" id="1.10.150.20">
    <property type="entry name" value="5' to 3' exonuclease, C-terminal subdomain"/>
    <property type="match status" value="1"/>
</dbReference>
<feature type="binding site" evidence="4">
    <location>
        <position position="28"/>
    </location>
    <ligand>
        <name>Mg(2+)</name>
        <dbReference type="ChEBI" id="CHEBI:18420"/>
    </ligand>
</feature>
<keyword evidence="4" id="KW-0808">Transferase</keyword>
<dbReference type="InterPro" id="IPR043502">
    <property type="entry name" value="DNA/RNA_pol_sf"/>
</dbReference>
<dbReference type="NCBIfam" id="NF003015">
    <property type="entry name" value="PRK03858.1"/>
    <property type="match status" value="1"/>
</dbReference>
<comment type="caution">
    <text evidence="6">The sequence shown here is derived from an EMBL/GenBank/DDBJ whole genome shotgun (WGS) entry which is preliminary data.</text>
</comment>
<dbReference type="NCBIfam" id="NF002677">
    <property type="entry name" value="PRK02406.1"/>
    <property type="match status" value="1"/>
</dbReference>
<organism evidence="6 7">
    <name type="scientific">Amnibacterium soli</name>
    <dbReference type="NCBI Taxonomy" id="1282736"/>
    <lineage>
        <taxon>Bacteria</taxon>
        <taxon>Bacillati</taxon>
        <taxon>Actinomycetota</taxon>
        <taxon>Actinomycetes</taxon>
        <taxon>Micrococcales</taxon>
        <taxon>Microbacteriaceae</taxon>
        <taxon>Amnibacterium</taxon>
    </lineage>
</organism>
<dbReference type="EMBL" id="BAABLP010000003">
    <property type="protein sequence ID" value="GAA4745858.1"/>
    <property type="molecule type" value="Genomic_DNA"/>
</dbReference>
<dbReference type="Pfam" id="PF11799">
    <property type="entry name" value="IMS_C"/>
    <property type="match status" value="1"/>
</dbReference>
<evidence type="ECO:0000256" key="3">
    <source>
        <dbReference type="ARBA" id="ARBA00049244"/>
    </source>
</evidence>
<dbReference type="Proteomes" id="UP001500121">
    <property type="component" value="Unassembled WGS sequence"/>
</dbReference>
<dbReference type="SUPFAM" id="SSF100879">
    <property type="entry name" value="Lesion bypass DNA polymerase (Y-family), little finger domain"/>
    <property type="match status" value="1"/>
</dbReference>
<keyword evidence="4" id="KW-0460">Magnesium</keyword>
<keyword evidence="4" id="KW-0238">DNA-binding</keyword>
<evidence type="ECO:0000313" key="7">
    <source>
        <dbReference type="Proteomes" id="UP001500121"/>
    </source>
</evidence>
<dbReference type="InterPro" id="IPR017961">
    <property type="entry name" value="DNA_pol_Y-fam_little_finger"/>
</dbReference>
<dbReference type="SUPFAM" id="SSF56672">
    <property type="entry name" value="DNA/RNA polymerases"/>
    <property type="match status" value="1"/>
</dbReference>
<dbReference type="EC" id="2.7.7.7" evidence="4"/>
<comment type="subcellular location">
    <subcellularLocation>
        <location evidence="4">Cytoplasm</location>
    </subcellularLocation>
</comment>
<dbReference type="PANTHER" id="PTHR11076">
    <property type="entry name" value="DNA REPAIR POLYMERASE UMUC / TRANSFERASE FAMILY MEMBER"/>
    <property type="match status" value="1"/>
</dbReference>
<protein>
    <recommendedName>
        <fullName evidence="4">DNA polymerase IV</fullName>
        <shortName evidence="4">Pol IV</shortName>
        <ecNumber evidence="4">2.7.7.7</ecNumber>
    </recommendedName>
</protein>
<keyword evidence="4" id="KW-0548">Nucleotidyltransferase</keyword>
<comment type="cofactor">
    <cofactor evidence="4">
        <name>Mg(2+)</name>
        <dbReference type="ChEBI" id="CHEBI:18420"/>
    </cofactor>
    <text evidence="4">Binds 2 magnesium ions per subunit.</text>
</comment>
<dbReference type="Gene3D" id="3.40.1170.60">
    <property type="match status" value="1"/>
</dbReference>
<accession>A0ABP8Z428</accession>
<evidence type="ECO:0000259" key="5">
    <source>
        <dbReference type="PROSITE" id="PS50173"/>
    </source>
</evidence>
<dbReference type="InterPro" id="IPR001126">
    <property type="entry name" value="UmuC"/>
</dbReference>
<dbReference type="PANTHER" id="PTHR11076:SF33">
    <property type="entry name" value="DNA POLYMERASE KAPPA"/>
    <property type="match status" value="1"/>
</dbReference>
<feature type="binding site" evidence="4">
    <location>
        <position position="122"/>
    </location>
    <ligand>
        <name>Mg(2+)</name>
        <dbReference type="ChEBI" id="CHEBI:18420"/>
    </ligand>
</feature>
<comment type="catalytic activity">
    <reaction evidence="3 4">
        <text>DNA(n) + a 2'-deoxyribonucleoside 5'-triphosphate = DNA(n+1) + diphosphate</text>
        <dbReference type="Rhea" id="RHEA:22508"/>
        <dbReference type="Rhea" id="RHEA-COMP:17339"/>
        <dbReference type="Rhea" id="RHEA-COMP:17340"/>
        <dbReference type="ChEBI" id="CHEBI:33019"/>
        <dbReference type="ChEBI" id="CHEBI:61560"/>
        <dbReference type="ChEBI" id="CHEBI:173112"/>
        <dbReference type="EC" id="2.7.7.7"/>
    </reaction>
</comment>
<dbReference type="InterPro" id="IPR050116">
    <property type="entry name" value="DNA_polymerase-Y"/>
</dbReference>
<comment type="function">
    <text evidence="2 4">Poorly processive, error-prone DNA polymerase involved in untargeted mutagenesis. Copies undamaged DNA at stalled replication forks, which arise in vivo from mismatched or misaligned primer ends. These misaligned primers can be extended by PolIV. Exhibits no 3'-5' exonuclease (proofreading) activity. May be involved in translesional synthesis, in conjunction with the beta clamp from PolIII.</text>
</comment>
<evidence type="ECO:0000256" key="1">
    <source>
        <dbReference type="ARBA" id="ARBA00010945"/>
    </source>
</evidence>
<keyword evidence="4" id="KW-0515">Mutator protein</keyword>
<comment type="similarity">
    <text evidence="1 4">Belongs to the DNA polymerase type-Y family.</text>
</comment>
<dbReference type="HAMAP" id="MF_01113">
    <property type="entry name" value="DNApol_IV"/>
    <property type="match status" value="1"/>
</dbReference>
<dbReference type="InterPro" id="IPR022880">
    <property type="entry name" value="DNApol_IV"/>
</dbReference>
<keyword evidence="4" id="KW-0227">DNA damage</keyword>
<gene>
    <name evidence="4 6" type="primary">dinB</name>
    <name evidence="6" type="ORF">GCM10025783_17160</name>
</gene>
<evidence type="ECO:0000313" key="6">
    <source>
        <dbReference type="EMBL" id="GAA4745858.1"/>
    </source>
</evidence>
<keyword evidence="4" id="KW-0239">DNA-directed DNA polymerase</keyword>
<evidence type="ECO:0000256" key="4">
    <source>
        <dbReference type="HAMAP-Rule" id="MF_01113"/>
    </source>
</evidence>
<dbReference type="InterPro" id="IPR024728">
    <property type="entry name" value="PolY_HhH_motif"/>
</dbReference>
<name>A0ABP8Z428_9MICO</name>
<keyword evidence="4" id="KW-0963">Cytoplasm</keyword>
<sequence>MAAKGGQGERQVSAADVDSTRATVLHVDMDAFFASVELLDHPELVHRPVIIGHEGGRGVVTSANYPARRFGVRSAMPVARAMRLCPQAVVLRPHFEKYRDASAEVMRIFRDVTPLVEPLSIDEAFLDVAGAVKLFGPPAQIAAELRARVQRETGLTCSIGAGATKFIAKLASTSSKPDGLLVVPPEQTLEFLHPLPIGALWGVGPATRESLERRGIRLVRDLAETPRAVLEGWVGAGAGAKLHDLAWGRDPRRVTTSRADKSIGHENTFGTDVRDVDALKRELLDQADRVGARLRKAGWRARTISLKVRFADFTTITRSHTLPEATDLARRIHEETVALLDAAQLRGRAVRLLGTRGEQLVRAEDEVLGLWSDQEQWRGAETAADLAALRFGRGAVMPAALLERPAGRERLADGEG</sequence>
<dbReference type="InterPro" id="IPR043128">
    <property type="entry name" value="Rev_trsase/Diguanyl_cyclase"/>
</dbReference>
<proteinExistence type="inferred from homology"/>
<feature type="site" description="Substrate discrimination" evidence="4">
    <location>
        <position position="33"/>
    </location>
</feature>
<dbReference type="InterPro" id="IPR036775">
    <property type="entry name" value="DNA_pol_Y-fam_lit_finger_sf"/>
</dbReference>
<feature type="active site" evidence="4">
    <location>
        <position position="123"/>
    </location>
</feature>
<dbReference type="NCBIfam" id="NF002882">
    <property type="entry name" value="PRK03348.1"/>
    <property type="match status" value="1"/>
</dbReference>
<dbReference type="Pfam" id="PF00817">
    <property type="entry name" value="IMS"/>
    <property type="match status" value="1"/>
</dbReference>
<dbReference type="PROSITE" id="PS50173">
    <property type="entry name" value="UMUC"/>
    <property type="match status" value="1"/>
</dbReference>
<dbReference type="Gene3D" id="3.30.70.270">
    <property type="match status" value="1"/>
</dbReference>
<keyword evidence="4" id="KW-0235">DNA replication</keyword>